<reference evidence="2 3" key="1">
    <citation type="submission" date="2018-05" db="EMBL/GenBank/DDBJ databases">
        <title>Acuticoccus sediminis sp. nov., isolated from deep-sea sediment of Indian Ocean.</title>
        <authorList>
            <person name="Liu X."/>
            <person name="Lai Q."/>
            <person name="Du Y."/>
            <person name="Sun F."/>
            <person name="Zhang X."/>
            <person name="Wang S."/>
            <person name="Shao Z."/>
        </authorList>
    </citation>
    <scope>NUCLEOTIDE SEQUENCE [LARGE SCALE GENOMIC DNA]</scope>
    <source>
        <strain evidence="2 3">PTG4-2</strain>
    </source>
</reference>
<dbReference type="CDD" id="cd07176">
    <property type="entry name" value="terB"/>
    <property type="match status" value="1"/>
</dbReference>
<name>A0A8B2NWJ4_9HYPH</name>
<dbReference type="AlphaFoldDB" id="A0A8B2NWJ4"/>
<feature type="domain" description="Co-chaperone DjlA N-terminal" evidence="1">
    <location>
        <begin position="8"/>
        <end position="120"/>
    </location>
</feature>
<dbReference type="Gene3D" id="1.10.3680.10">
    <property type="entry name" value="TerB-like"/>
    <property type="match status" value="1"/>
</dbReference>
<dbReference type="RefSeq" id="WP_111341319.1">
    <property type="nucleotide sequence ID" value="NZ_JAIWKD010000001.1"/>
</dbReference>
<dbReference type="InterPro" id="IPR007791">
    <property type="entry name" value="DjlA_N"/>
</dbReference>
<gene>
    <name evidence="2" type="ORF">DLJ53_00430</name>
</gene>
<evidence type="ECO:0000259" key="1">
    <source>
        <dbReference type="Pfam" id="PF05099"/>
    </source>
</evidence>
<proteinExistence type="predicted"/>
<sequence length="140" mass="15630">MDQPISHHEALVFAMVTMSAVDRTMTDAELRRIGEIVETVPVFRGFDSERLVHLAETCGEILQEDDGLDTVLDLIATCVPKHLHETAYALAVEVAAADLRIQQEELRFLAMLRDRLGLEKLIVAALERGARARHRTLQGS</sequence>
<dbReference type="Pfam" id="PF05099">
    <property type="entry name" value="TerB"/>
    <property type="match status" value="1"/>
</dbReference>
<dbReference type="EMBL" id="QHHQ01000001">
    <property type="protein sequence ID" value="RAI03040.1"/>
    <property type="molecule type" value="Genomic_DNA"/>
</dbReference>
<protein>
    <submittedName>
        <fullName evidence="2">Tellurite resistance protein TerB</fullName>
    </submittedName>
</protein>
<comment type="caution">
    <text evidence="2">The sequence shown here is derived from an EMBL/GenBank/DDBJ whole genome shotgun (WGS) entry which is preliminary data.</text>
</comment>
<evidence type="ECO:0000313" key="2">
    <source>
        <dbReference type="EMBL" id="RAI03040.1"/>
    </source>
</evidence>
<evidence type="ECO:0000313" key="3">
    <source>
        <dbReference type="Proteomes" id="UP000249590"/>
    </source>
</evidence>
<keyword evidence="3" id="KW-1185">Reference proteome</keyword>
<organism evidence="2 3">
    <name type="scientific">Acuticoccus sediminis</name>
    <dbReference type="NCBI Taxonomy" id="2184697"/>
    <lineage>
        <taxon>Bacteria</taxon>
        <taxon>Pseudomonadati</taxon>
        <taxon>Pseudomonadota</taxon>
        <taxon>Alphaproteobacteria</taxon>
        <taxon>Hyphomicrobiales</taxon>
        <taxon>Amorphaceae</taxon>
        <taxon>Acuticoccus</taxon>
    </lineage>
</organism>
<accession>A0A8B2NWJ4</accession>
<dbReference type="SUPFAM" id="SSF158682">
    <property type="entry name" value="TerB-like"/>
    <property type="match status" value="1"/>
</dbReference>
<dbReference type="OrthoDB" id="8448017at2"/>
<dbReference type="Proteomes" id="UP000249590">
    <property type="component" value="Unassembled WGS sequence"/>
</dbReference>
<dbReference type="InterPro" id="IPR029024">
    <property type="entry name" value="TerB-like"/>
</dbReference>